<dbReference type="EMBL" id="CM056742">
    <property type="protein sequence ID" value="KAJ8678482.1"/>
    <property type="molecule type" value="Genomic_DNA"/>
</dbReference>
<organism evidence="1 2">
    <name type="scientific">Eretmocerus hayati</name>
    <dbReference type="NCBI Taxonomy" id="131215"/>
    <lineage>
        <taxon>Eukaryota</taxon>
        <taxon>Metazoa</taxon>
        <taxon>Ecdysozoa</taxon>
        <taxon>Arthropoda</taxon>
        <taxon>Hexapoda</taxon>
        <taxon>Insecta</taxon>
        <taxon>Pterygota</taxon>
        <taxon>Neoptera</taxon>
        <taxon>Endopterygota</taxon>
        <taxon>Hymenoptera</taxon>
        <taxon>Apocrita</taxon>
        <taxon>Proctotrupomorpha</taxon>
        <taxon>Chalcidoidea</taxon>
        <taxon>Aphelinidae</taxon>
        <taxon>Aphelininae</taxon>
        <taxon>Eretmocerus</taxon>
    </lineage>
</organism>
<keyword evidence="2" id="KW-1185">Reference proteome</keyword>
<dbReference type="Proteomes" id="UP001239111">
    <property type="component" value="Chromosome 2"/>
</dbReference>
<reference evidence="1" key="1">
    <citation type="submission" date="2023-04" db="EMBL/GenBank/DDBJ databases">
        <title>A chromosome-level genome assembly of the parasitoid wasp Eretmocerus hayati.</title>
        <authorList>
            <person name="Zhong Y."/>
            <person name="Liu S."/>
            <person name="Liu Y."/>
        </authorList>
    </citation>
    <scope>NUCLEOTIDE SEQUENCE</scope>
    <source>
        <strain evidence="1">ZJU_SS_LIU_2023</strain>
    </source>
</reference>
<gene>
    <name evidence="1" type="ORF">QAD02_014269</name>
</gene>
<evidence type="ECO:0000313" key="2">
    <source>
        <dbReference type="Proteomes" id="UP001239111"/>
    </source>
</evidence>
<protein>
    <submittedName>
        <fullName evidence="1">Uncharacterized protein</fullName>
    </submittedName>
</protein>
<proteinExistence type="predicted"/>
<name>A0ACC2P523_9HYME</name>
<sequence>MSFLKSSRNQSCLLFLQPRLGHETGAGAPCLTCSKCAGLDLHFWRKICKICKCRGDEHDFDDDDFPQFELLFGLHLKRGRNRSILLRVNLRKEAEIETPFEWIPPNTSKELAADYMNALPSQKLPIKGSAGAAHRKQQLKKQLPLHDIDFKSCDELSAHEKKEFERYHDNLKKCVGQGAVMKLFALQPFDRSTMGTRTANENLSPFNETATTDSIKGTNLQIPSSFIPQNLYSHVNSDLSNSFDNVSVSDTRVAPSWDGKNTSGNNPQESQYITKDSESRLTSDVQTNPNATISEDSKIKTTTLAAEYEEQLRKNLEFSSRLMTSVPIVSGDAKTSESHSNPTRQRDDKERRGDVDEILNCQLSMNPSQNKVIECQPSTAYSEINTEYLQMAKDDLKVPQVPQNLRKIPCNPYHDNQSTKVPSSPRLPHLYPEVKSSPVLYDVAHSEKLKHGVFPHDAVAISPSFCHQKPPNQLPGNPNNLTTNKRKCFKCREDILFDDVIVTADKIENEVWHPGCFVCSVCNELLVDLVYFAHGANLFCGRDFADLLEIPRCFACDELIFVREYTAAEGHNYHIKHFCCWDCDKALAGLQYVIEDERPLCLACYQTNYAKSCSACGSVVAADQQGVSIKNLNFHANDVCFCCHHCRKSLFGSQVAVKEGKLMCSKECIAKFLQNRV</sequence>
<accession>A0ACC2P523</accession>
<evidence type="ECO:0000313" key="1">
    <source>
        <dbReference type="EMBL" id="KAJ8678482.1"/>
    </source>
</evidence>
<comment type="caution">
    <text evidence="1">The sequence shown here is derived from an EMBL/GenBank/DDBJ whole genome shotgun (WGS) entry which is preliminary data.</text>
</comment>